<dbReference type="PANTHER" id="PTHR48046:SF1">
    <property type="entry name" value="GLYCOSYLTRANSFERASE-RELATED"/>
    <property type="match status" value="1"/>
</dbReference>
<dbReference type="PROSITE" id="PS00375">
    <property type="entry name" value="UDPGT"/>
    <property type="match status" value="1"/>
</dbReference>
<dbReference type="PANTHER" id="PTHR48046">
    <property type="entry name" value="UDP-GLYCOSYLTRANSFERASE 72E1"/>
    <property type="match status" value="1"/>
</dbReference>
<sequence length="497" mass="55002">MGPLPEDASKIEATTNVWIVPLAFVSHVRCFLQFAKLLARHKLTVSFFSTKGVAKTLGLQATLECWINEGLDIHLRYIEIEEPDFATGADDFEQWASVFRQQEQRMDSILKQASGLGQSKPTCVISDLWVPGVHESTLKYSIPAWIFSSFSLGYTASAAYFSQLKSKGILKLPPSPLDTVSQEEFISLPGLPLMRLCDLCEEGFFSSHTISQFANRNGESVQKSEIIILSTFEELEPRAFRECKVLLREAATKDKREARKVYPVGPLFPLSSTPAASSTANEERHLCLKFLDGQADSSVLFVAFGSTWQLAPEQMQEIAFGLESSGQSFLCVFLPAARTALYPTGNVFDIISPDCVSRTKERGLFVEGWVPQLQILGHSAVGGFLSHCGQNSILESLSMGVPILAWPLFIDQVMNARFVVDEIQAGLEITRDQNTKGLVDRKEVESKARAFFKSEAGKEARKNALRIRELALRSVAENGSSYKSVQSLVDRIRGLAA</sequence>
<evidence type="ECO:0000256" key="4">
    <source>
        <dbReference type="RuleBase" id="RU003718"/>
    </source>
</evidence>
<organism evidence="6 7">
    <name type="scientific">Riccia fluitans</name>
    <dbReference type="NCBI Taxonomy" id="41844"/>
    <lineage>
        <taxon>Eukaryota</taxon>
        <taxon>Viridiplantae</taxon>
        <taxon>Streptophyta</taxon>
        <taxon>Embryophyta</taxon>
        <taxon>Marchantiophyta</taxon>
        <taxon>Marchantiopsida</taxon>
        <taxon>Marchantiidae</taxon>
        <taxon>Marchantiales</taxon>
        <taxon>Ricciaceae</taxon>
        <taxon>Riccia</taxon>
    </lineage>
</organism>
<gene>
    <name evidence="6" type="ORF">R1flu_016078</name>
</gene>
<evidence type="ECO:0000313" key="6">
    <source>
        <dbReference type="EMBL" id="KAL2631392.1"/>
    </source>
</evidence>
<keyword evidence="3 4" id="KW-0808">Transferase</keyword>
<dbReference type="Pfam" id="PF00201">
    <property type="entry name" value="UDPGT"/>
    <property type="match status" value="1"/>
</dbReference>
<evidence type="ECO:0000256" key="3">
    <source>
        <dbReference type="ARBA" id="ARBA00022679"/>
    </source>
</evidence>
<dbReference type="Gene3D" id="3.40.50.2000">
    <property type="entry name" value="Glycogen Phosphorylase B"/>
    <property type="match status" value="2"/>
</dbReference>
<comment type="similarity">
    <text evidence="1 4">Belongs to the UDP-glycosyltransferase family.</text>
</comment>
<dbReference type="CDD" id="cd03784">
    <property type="entry name" value="GT1_Gtf-like"/>
    <property type="match status" value="1"/>
</dbReference>
<dbReference type="GO" id="GO:0016757">
    <property type="term" value="F:glycosyltransferase activity"/>
    <property type="evidence" value="ECO:0007669"/>
    <property type="project" value="UniProtKB-KW"/>
</dbReference>
<dbReference type="EC" id="2.4.1.-" evidence="5"/>
<evidence type="ECO:0000256" key="2">
    <source>
        <dbReference type="ARBA" id="ARBA00022676"/>
    </source>
</evidence>
<evidence type="ECO:0000256" key="5">
    <source>
        <dbReference type="RuleBase" id="RU362057"/>
    </source>
</evidence>
<keyword evidence="2 4" id="KW-0328">Glycosyltransferase</keyword>
<dbReference type="InterPro" id="IPR035595">
    <property type="entry name" value="UDP_glycos_trans_CS"/>
</dbReference>
<accession>A0ABD1YNV8</accession>
<reference evidence="6 7" key="1">
    <citation type="submission" date="2024-09" db="EMBL/GenBank/DDBJ databases">
        <title>Chromosome-scale assembly of Riccia fluitans.</title>
        <authorList>
            <person name="Paukszto L."/>
            <person name="Sawicki J."/>
            <person name="Karawczyk K."/>
            <person name="Piernik-Szablinska J."/>
            <person name="Szczecinska M."/>
            <person name="Mazdziarz M."/>
        </authorList>
    </citation>
    <scope>NUCLEOTIDE SEQUENCE [LARGE SCALE GENOMIC DNA]</scope>
    <source>
        <strain evidence="6">Rf_01</strain>
        <tissue evidence="6">Aerial parts of the thallus</tissue>
    </source>
</reference>
<dbReference type="EMBL" id="JBHFFA010000004">
    <property type="protein sequence ID" value="KAL2631392.1"/>
    <property type="molecule type" value="Genomic_DNA"/>
</dbReference>
<proteinExistence type="inferred from homology"/>
<comment type="caution">
    <text evidence="6">The sequence shown here is derived from an EMBL/GenBank/DDBJ whole genome shotgun (WGS) entry which is preliminary data.</text>
</comment>
<dbReference type="FunFam" id="3.40.50.2000:FF:000060">
    <property type="entry name" value="Glycosyltransferase"/>
    <property type="match status" value="1"/>
</dbReference>
<dbReference type="Proteomes" id="UP001605036">
    <property type="component" value="Unassembled WGS sequence"/>
</dbReference>
<dbReference type="AlphaFoldDB" id="A0ABD1YNV8"/>
<dbReference type="SUPFAM" id="SSF53756">
    <property type="entry name" value="UDP-Glycosyltransferase/glycogen phosphorylase"/>
    <property type="match status" value="1"/>
</dbReference>
<protein>
    <recommendedName>
        <fullName evidence="5">Glycosyltransferase</fullName>
        <ecNumber evidence="5">2.4.1.-</ecNumber>
    </recommendedName>
</protein>
<evidence type="ECO:0000313" key="7">
    <source>
        <dbReference type="Proteomes" id="UP001605036"/>
    </source>
</evidence>
<name>A0ABD1YNV8_9MARC</name>
<dbReference type="InterPro" id="IPR002213">
    <property type="entry name" value="UDP_glucos_trans"/>
</dbReference>
<keyword evidence="7" id="KW-1185">Reference proteome</keyword>
<evidence type="ECO:0000256" key="1">
    <source>
        <dbReference type="ARBA" id="ARBA00009995"/>
    </source>
</evidence>